<dbReference type="InterPro" id="IPR016181">
    <property type="entry name" value="Acyl_CoA_acyltransferase"/>
</dbReference>
<accession>A0A5R9J1C7</accession>
<comment type="caution">
    <text evidence="4">The sequence shown here is derived from an EMBL/GenBank/DDBJ whole genome shotgun (WGS) entry which is preliminary data.</text>
</comment>
<evidence type="ECO:0000313" key="4">
    <source>
        <dbReference type="EMBL" id="TLU71434.1"/>
    </source>
</evidence>
<dbReference type="InterPro" id="IPR050832">
    <property type="entry name" value="Bact_Acetyltransf"/>
</dbReference>
<dbReference type="AlphaFoldDB" id="A0A5R9J1C7"/>
<evidence type="ECO:0000259" key="3">
    <source>
        <dbReference type="PROSITE" id="PS51186"/>
    </source>
</evidence>
<dbReference type="OrthoDB" id="9799154at2"/>
<feature type="domain" description="N-acetyltransferase" evidence="3">
    <location>
        <begin position="5"/>
        <end position="170"/>
    </location>
</feature>
<dbReference type="PANTHER" id="PTHR43877:SF1">
    <property type="entry name" value="ACETYLTRANSFERASE"/>
    <property type="match status" value="1"/>
</dbReference>
<keyword evidence="5" id="KW-1185">Reference proteome</keyword>
<dbReference type="SUPFAM" id="SSF55729">
    <property type="entry name" value="Acyl-CoA N-acyltransferases (Nat)"/>
    <property type="match status" value="1"/>
</dbReference>
<reference evidence="4 5" key="1">
    <citation type="submission" date="2019-05" db="EMBL/GenBank/DDBJ databases">
        <authorList>
            <person name="Pankratov T."/>
            <person name="Grouzdev D."/>
        </authorList>
    </citation>
    <scope>NUCLEOTIDE SEQUENCE [LARGE SCALE GENOMIC DNA]</scope>
    <source>
        <strain evidence="4 5">KEBCLARHB70R</strain>
    </source>
</reference>
<evidence type="ECO:0000313" key="5">
    <source>
        <dbReference type="Proteomes" id="UP000305654"/>
    </source>
</evidence>
<dbReference type="Pfam" id="PF00583">
    <property type="entry name" value="Acetyltransf_1"/>
    <property type="match status" value="1"/>
</dbReference>
<dbReference type="RefSeq" id="WP_138327072.1">
    <property type="nucleotide sequence ID" value="NZ_VCDI01000006.1"/>
</dbReference>
<dbReference type="EMBL" id="VCDI01000006">
    <property type="protein sequence ID" value="TLU71434.1"/>
    <property type="molecule type" value="Genomic_DNA"/>
</dbReference>
<dbReference type="PROSITE" id="PS51186">
    <property type="entry name" value="GNAT"/>
    <property type="match status" value="1"/>
</dbReference>
<keyword evidence="2" id="KW-0012">Acyltransferase</keyword>
<protein>
    <submittedName>
        <fullName evidence="4">GNAT family N-acetyltransferase</fullName>
    </submittedName>
</protein>
<dbReference type="Gene3D" id="3.40.630.30">
    <property type="match status" value="1"/>
</dbReference>
<dbReference type="PANTHER" id="PTHR43877">
    <property type="entry name" value="AMINOALKYLPHOSPHONATE N-ACETYLTRANSFERASE-RELATED-RELATED"/>
    <property type="match status" value="1"/>
</dbReference>
<dbReference type="GO" id="GO:0016747">
    <property type="term" value="F:acyltransferase activity, transferring groups other than amino-acyl groups"/>
    <property type="evidence" value="ECO:0007669"/>
    <property type="project" value="InterPro"/>
</dbReference>
<gene>
    <name evidence="4" type="ORF">FE263_16140</name>
</gene>
<evidence type="ECO:0000256" key="2">
    <source>
        <dbReference type="ARBA" id="ARBA00023315"/>
    </source>
</evidence>
<dbReference type="Proteomes" id="UP000305654">
    <property type="component" value="Unassembled WGS sequence"/>
</dbReference>
<name>A0A5R9J1C7_9PROT</name>
<dbReference type="InterPro" id="IPR000182">
    <property type="entry name" value="GNAT_dom"/>
</dbReference>
<sequence length="183" mass="20016">MQTELTIRAARPGDADDIGAVHVATWRSAYASLLSHVTLSAMSISYQSSYYDAMIRRRGGVFVAVAGLDEQVVGFASVGRHRASSPGEGEIYTLYVLDDWREAGIGRRLMHAGASRLADDGCRSAFLWVLSENPSRWFYEHLGGRAVAVGTTHVGGRPVQQTAYLWNPIESLLAMTNPTLDTR</sequence>
<proteinExistence type="predicted"/>
<keyword evidence="1 4" id="KW-0808">Transferase</keyword>
<organism evidence="4 5">
    <name type="scientific">Lichenicoccus roseus</name>
    <dbReference type="NCBI Taxonomy" id="2683649"/>
    <lineage>
        <taxon>Bacteria</taxon>
        <taxon>Pseudomonadati</taxon>
        <taxon>Pseudomonadota</taxon>
        <taxon>Alphaproteobacteria</taxon>
        <taxon>Acetobacterales</taxon>
        <taxon>Acetobacteraceae</taxon>
        <taxon>Lichenicoccus</taxon>
    </lineage>
</organism>
<dbReference type="CDD" id="cd04301">
    <property type="entry name" value="NAT_SF"/>
    <property type="match status" value="1"/>
</dbReference>
<evidence type="ECO:0000256" key="1">
    <source>
        <dbReference type="ARBA" id="ARBA00022679"/>
    </source>
</evidence>